<reference evidence="1 2" key="1">
    <citation type="submission" date="2021-06" db="EMBL/GenBank/DDBJ databases">
        <authorList>
            <person name="Sun Q."/>
            <person name="Li D."/>
        </authorList>
    </citation>
    <scope>NUCLEOTIDE SEQUENCE [LARGE SCALE GENOMIC DNA]</scope>
    <source>
        <strain evidence="1 2">MSJ-11</strain>
    </source>
</reference>
<protein>
    <recommendedName>
        <fullName evidence="3">Phage protein</fullName>
    </recommendedName>
</protein>
<dbReference type="EMBL" id="JAHLQF010000006">
    <property type="protein sequence ID" value="MBU5486433.1"/>
    <property type="molecule type" value="Genomic_DNA"/>
</dbReference>
<sequence length="53" mass="6223">MEYVYVRTLEGMIRDYPFTDTAAGKATVNAWQIALDIFKDQFNYKEKEKENVA</sequence>
<dbReference type="Proteomes" id="UP000726170">
    <property type="component" value="Unassembled WGS sequence"/>
</dbReference>
<dbReference type="RefSeq" id="WP_216441036.1">
    <property type="nucleotide sequence ID" value="NZ_JAHLQF010000006.1"/>
</dbReference>
<gene>
    <name evidence="1" type="ORF">KQI86_19210</name>
</gene>
<name>A0ABS6EN13_9CLOT</name>
<organism evidence="1 2">
    <name type="scientific">Clostridium mobile</name>
    <dbReference type="NCBI Taxonomy" id="2841512"/>
    <lineage>
        <taxon>Bacteria</taxon>
        <taxon>Bacillati</taxon>
        <taxon>Bacillota</taxon>
        <taxon>Clostridia</taxon>
        <taxon>Eubacteriales</taxon>
        <taxon>Clostridiaceae</taxon>
        <taxon>Clostridium</taxon>
    </lineage>
</organism>
<comment type="caution">
    <text evidence="1">The sequence shown here is derived from an EMBL/GenBank/DDBJ whole genome shotgun (WGS) entry which is preliminary data.</text>
</comment>
<evidence type="ECO:0000313" key="1">
    <source>
        <dbReference type="EMBL" id="MBU5486433.1"/>
    </source>
</evidence>
<evidence type="ECO:0000313" key="2">
    <source>
        <dbReference type="Proteomes" id="UP000726170"/>
    </source>
</evidence>
<accession>A0ABS6EN13</accession>
<proteinExistence type="predicted"/>
<keyword evidence="2" id="KW-1185">Reference proteome</keyword>
<evidence type="ECO:0008006" key="3">
    <source>
        <dbReference type="Google" id="ProtNLM"/>
    </source>
</evidence>